<organism evidence="2 3">
    <name type="scientific">Pseudomonas phage PPpW-4</name>
    <dbReference type="NCBI Taxonomy" id="1279083"/>
    <lineage>
        <taxon>Viruses</taxon>
        <taxon>Duplodnaviria</taxon>
        <taxon>Heunggongvirae</taxon>
        <taxon>Uroviricota</taxon>
        <taxon>Caudoviricetes</taxon>
        <taxon>Autographivirales</taxon>
        <taxon>Autotranscriptaviridae</taxon>
        <taxon>Studiervirinae</taxon>
        <taxon>Phutvirus</taxon>
        <taxon>Phutvirus PPpW4</taxon>
    </lineage>
</organism>
<dbReference type="NCBIfam" id="NF040465">
    <property type="entry name" value="T7_gp19.5"/>
    <property type="match status" value="1"/>
</dbReference>
<keyword evidence="1" id="KW-0472">Membrane</keyword>
<reference evidence="2 3" key="1">
    <citation type="journal article" date="2015" name="J Appl Environ Microbiol">
        <title>Complete Genome Sequence Analysis of Two Pseudomonas plecoglossicida Phages, Potential Therapeutic Agents.</title>
        <authorList>
            <person name="Kawato Y."/>
            <person name="Yasuike M."/>
            <person name="Nakamura Y."/>
            <person name="Shigenobu Y."/>
            <person name="Fujiwara A."/>
            <person name="Sano M."/>
            <person name="Nakai T."/>
        </authorList>
    </citation>
    <scope>NUCLEOTIDE SEQUENCE [LARGE SCALE GENOMIC DNA]</scope>
</reference>
<keyword evidence="1" id="KW-0812">Transmembrane</keyword>
<dbReference type="RefSeq" id="YP_008873176.1">
    <property type="nucleotide sequence ID" value="NC_023005.1"/>
</dbReference>
<sequence>MLQSITLLKETITVTRKASSTAIAVLMALLKHKATYRFLAAILVALGVAKGGLVATGIMTIACAYLGCIE</sequence>
<dbReference type="EMBL" id="AB775549">
    <property type="protein sequence ID" value="BAO20716.1"/>
    <property type="molecule type" value="Genomic_DNA"/>
</dbReference>
<feature type="transmembrane region" description="Helical" evidence="1">
    <location>
        <begin position="38"/>
        <end position="67"/>
    </location>
</feature>
<dbReference type="OrthoDB" id="39582at10239"/>
<protein>
    <submittedName>
        <fullName evidence="2">Uncharacterized protein</fullName>
    </submittedName>
</protein>
<evidence type="ECO:0000256" key="1">
    <source>
        <dbReference type="SAM" id="Phobius"/>
    </source>
</evidence>
<dbReference type="Proteomes" id="UP000203191">
    <property type="component" value="Segment"/>
</dbReference>
<evidence type="ECO:0000313" key="2">
    <source>
        <dbReference type="EMBL" id="BAO20716.1"/>
    </source>
</evidence>
<keyword evidence="1" id="KW-1133">Transmembrane helix</keyword>
<keyword evidence="3" id="KW-1185">Reference proteome</keyword>
<name>V5YUX9_9CAUD</name>
<evidence type="ECO:0000313" key="3">
    <source>
        <dbReference type="Proteomes" id="UP000203191"/>
    </source>
</evidence>
<dbReference type="KEGG" id="vg:17825041"/>
<proteinExistence type="predicted"/>
<accession>V5YUX9</accession>
<dbReference type="GeneID" id="17825041"/>